<accession>A0A1I4FAM7</accession>
<dbReference type="EMBL" id="FOSK01000018">
    <property type="protein sequence ID" value="SFL14523.1"/>
    <property type="molecule type" value="Genomic_DNA"/>
</dbReference>
<evidence type="ECO:0000313" key="8">
    <source>
        <dbReference type="Proteomes" id="UP000199598"/>
    </source>
</evidence>
<comment type="caution">
    <text evidence="7">The sequence shown here is derived from an EMBL/GenBank/DDBJ whole genome shotgun (WGS) entry which is preliminary data.</text>
</comment>
<proteinExistence type="inferred from homology"/>
<dbReference type="PANTHER" id="PTHR35936">
    <property type="entry name" value="MEMBRANE-BOUND LYTIC MUREIN TRANSGLYCOSYLASE F"/>
    <property type="match status" value="1"/>
</dbReference>
<gene>
    <name evidence="7" type="ORF">SAMN04488518_11820</name>
</gene>
<evidence type="ECO:0000256" key="2">
    <source>
        <dbReference type="ARBA" id="ARBA00010333"/>
    </source>
</evidence>
<evidence type="ECO:0000256" key="1">
    <source>
        <dbReference type="ARBA" id="ARBA00004196"/>
    </source>
</evidence>
<evidence type="ECO:0000313" key="7">
    <source>
        <dbReference type="EMBL" id="SFL14523.1"/>
    </source>
</evidence>
<name>A0A1I4FAM7_9HYPH</name>
<dbReference type="Proteomes" id="UP000199598">
    <property type="component" value="Unassembled WGS sequence"/>
</dbReference>
<comment type="similarity">
    <text evidence="2 4">Belongs to the bacterial solute-binding protein 3 family.</text>
</comment>
<dbReference type="SMART" id="SM00079">
    <property type="entry name" value="PBPe"/>
    <property type="match status" value="1"/>
</dbReference>
<evidence type="ECO:0000256" key="4">
    <source>
        <dbReference type="RuleBase" id="RU003744"/>
    </source>
</evidence>
<reference evidence="7 8" key="1">
    <citation type="submission" date="2016-10" db="EMBL/GenBank/DDBJ databases">
        <authorList>
            <person name="Varghese N."/>
            <person name="Submissions S."/>
        </authorList>
    </citation>
    <scope>NUCLEOTIDE SEQUENCE [LARGE SCALE GENOMIC DNA]</scope>
    <source>
        <strain evidence="7 8">DSM 16392</strain>
    </source>
</reference>
<keyword evidence="3" id="KW-0732">Signal</keyword>
<comment type="subcellular location">
    <subcellularLocation>
        <location evidence="1">Cell envelope</location>
    </subcellularLocation>
</comment>
<dbReference type="InterPro" id="IPR001638">
    <property type="entry name" value="Solute-binding_3/MltF_N"/>
</dbReference>
<dbReference type="PANTHER" id="PTHR35936:SF19">
    <property type="entry name" value="AMINO-ACID-BINDING PROTEIN YXEM-RELATED"/>
    <property type="match status" value="1"/>
</dbReference>
<dbReference type="Pfam" id="PF00497">
    <property type="entry name" value="SBP_bac_3"/>
    <property type="match status" value="1"/>
</dbReference>
<dbReference type="RefSeq" id="WP_093523715.1">
    <property type="nucleotide sequence ID" value="NZ_FOSK01000018.1"/>
</dbReference>
<sequence>MLREFIAATVFGTMMIAGAQAADLEGKVLKVGSDTTYPPMETVDETTGEIVGFDVDIMDAICAKINCKAEFVTTAWDGIFAALVQGEFDVVVSGVSITGERKKTMDFSEPYLIVSQAILLRVEDEGTSLEAFQSGGKTLAAQTGTTNAQLAEKLVTRDNTRLYDTFAAAILALQNADVDGVIIDGTSAHAYEQEFAGELTAAIKGLESDPLGIVFQKGSPMVDAFNEGLEQIKADGTWDALTAKYWGVEN</sequence>
<dbReference type="CDD" id="cd13624">
    <property type="entry name" value="PBP2_Arg_Lys_His"/>
    <property type="match status" value="1"/>
</dbReference>
<dbReference type="InterPro" id="IPR018313">
    <property type="entry name" value="SBP_3_CS"/>
</dbReference>
<feature type="domain" description="Solute-binding protein family 3/N-terminal" evidence="5">
    <location>
        <begin position="28"/>
        <end position="249"/>
    </location>
</feature>
<evidence type="ECO:0000256" key="3">
    <source>
        <dbReference type="ARBA" id="ARBA00022729"/>
    </source>
</evidence>
<dbReference type="SUPFAM" id="SSF53850">
    <property type="entry name" value="Periplasmic binding protein-like II"/>
    <property type="match status" value="1"/>
</dbReference>
<protein>
    <submittedName>
        <fullName evidence="7">Polar amino acid transport system substrate-binding protein</fullName>
    </submittedName>
</protein>
<keyword evidence="8" id="KW-1185">Reference proteome</keyword>
<evidence type="ECO:0000259" key="5">
    <source>
        <dbReference type="SMART" id="SM00062"/>
    </source>
</evidence>
<dbReference type="SMART" id="SM00062">
    <property type="entry name" value="PBPb"/>
    <property type="match status" value="1"/>
</dbReference>
<organism evidence="7 8">
    <name type="scientific">Pseudovibrio ascidiaceicola</name>
    <dbReference type="NCBI Taxonomy" id="285279"/>
    <lineage>
        <taxon>Bacteria</taxon>
        <taxon>Pseudomonadati</taxon>
        <taxon>Pseudomonadota</taxon>
        <taxon>Alphaproteobacteria</taxon>
        <taxon>Hyphomicrobiales</taxon>
        <taxon>Stappiaceae</taxon>
        <taxon>Pseudovibrio</taxon>
    </lineage>
</organism>
<feature type="domain" description="Ionotropic glutamate receptor C-terminal" evidence="6">
    <location>
        <begin position="28"/>
        <end position="248"/>
    </location>
</feature>
<dbReference type="PROSITE" id="PS01039">
    <property type="entry name" value="SBP_BACTERIAL_3"/>
    <property type="match status" value="1"/>
</dbReference>
<dbReference type="Gene3D" id="3.40.190.10">
    <property type="entry name" value="Periplasmic binding protein-like II"/>
    <property type="match status" value="2"/>
</dbReference>
<evidence type="ECO:0000259" key="6">
    <source>
        <dbReference type="SMART" id="SM00079"/>
    </source>
</evidence>
<dbReference type="InterPro" id="IPR001320">
    <property type="entry name" value="Iontro_rcpt_C"/>
</dbReference>